<dbReference type="EMBL" id="CP163431">
    <property type="protein sequence ID" value="XDQ06616.1"/>
    <property type="molecule type" value="Genomic_DNA"/>
</dbReference>
<name>A0AB39MJQ2_9ACTN</name>
<feature type="transmembrane region" description="Helical" evidence="1">
    <location>
        <begin position="94"/>
        <end position="115"/>
    </location>
</feature>
<proteinExistence type="predicted"/>
<organism evidence="2">
    <name type="scientific">Streptomyces sp. R08</name>
    <dbReference type="NCBI Taxonomy" id="3238624"/>
    <lineage>
        <taxon>Bacteria</taxon>
        <taxon>Bacillati</taxon>
        <taxon>Actinomycetota</taxon>
        <taxon>Actinomycetes</taxon>
        <taxon>Kitasatosporales</taxon>
        <taxon>Streptomycetaceae</taxon>
        <taxon>Streptomyces</taxon>
    </lineage>
</organism>
<keyword evidence="1" id="KW-0472">Membrane</keyword>
<keyword evidence="1" id="KW-1133">Transmembrane helix</keyword>
<dbReference type="AlphaFoldDB" id="A0AB39MJQ2"/>
<protein>
    <submittedName>
        <fullName evidence="2">Uncharacterized protein</fullName>
    </submittedName>
</protein>
<keyword evidence="1" id="KW-0812">Transmembrane</keyword>
<reference evidence="2" key="1">
    <citation type="submission" date="2024-07" db="EMBL/GenBank/DDBJ databases">
        <authorList>
            <person name="Yu S.T."/>
        </authorList>
    </citation>
    <scope>NUCLEOTIDE SEQUENCE</scope>
    <source>
        <strain evidence="2">R08</strain>
    </source>
</reference>
<evidence type="ECO:0000313" key="2">
    <source>
        <dbReference type="EMBL" id="XDQ06616.1"/>
    </source>
</evidence>
<accession>A0AB39MJQ2</accession>
<evidence type="ECO:0000256" key="1">
    <source>
        <dbReference type="SAM" id="Phobius"/>
    </source>
</evidence>
<dbReference type="RefSeq" id="WP_369191515.1">
    <property type="nucleotide sequence ID" value="NZ_CP163431.1"/>
</dbReference>
<sequence>MTAMDEHPVDTGAFLNDIEGHLLVAAAHAEGRTAATRFTARLDWLTEGQRAEVEREFEAEHLALTRLSWQRTAERGRQLRDEYEETYRRLRQRAFAYCLLVCALLAATGLVAFALA</sequence>
<gene>
    <name evidence="2" type="ORF">AB5J58_43390</name>
</gene>